<comment type="caution">
    <text evidence="1">The sequence shown here is derived from an EMBL/GenBank/DDBJ whole genome shotgun (WGS) entry which is preliminary data.</text>
</comment>
<accession>C8PI86</accession>
<gene>
    <name evidence="1" type="ORF">CAMGR0001_0067</name>
</gene>
<organism evidence="1 2">
    <name type="scientific">Campylobacter gracilis RM3268</name>
    <dbReference type="NCBI Taxonomy" id="553220"/>
    <lineage>
        <taxon>Bacteria</taxon>
        <taxon>Pseudomonadati</taxon>
        <taxon>Campylobacterota</taxon>
        <taxon>Epsilonproteobacteria</taxon>
        <taxon>Campylobacterales</taxon>
        <taxon>Campylobacteraceae</taxon>
        <taxon>Campylobacter</taxon>
    </lineage>
</organism>
<dbReference type="EMBL" id="ACYG01000025">
    <property type="protein sequence ID" value="EEV17476.1"/>
    <property type="molecule type" value="Genomic_DNA"/>
</dbReference>
<name>C8PI86_9BACT</name>
<protein>
    <submittedName>
        <fullName evidence="1">Uncharacterized protein</fullName>
    </submittedName>
</protein>
<dbReference type="Proteomes" id="UP000005709">
    <property type="component" value="Unassembled WGS sequence"/>
</dbReference>
<sequence>MRRICGLILRIYRLRFASFILSSNFANETRNFAAKMQNYFKSFKI</sequence>
<evidence type="ECO:0000313" key="2">
    <source>
        <dbReference type="Proteomes" id="UP000005709"/>
    </source>
</evidence>
<reference evidence="1 2" key="1">
    <citation type="submission" date="2009-07" db="EMBL/GenBank/DDBJ databases">
        <authorList>
            <person name="Madupu R."/>
            <person name="Sebastian Y."/>
            <person name="Durkin A.S."/>
            <person name="Torralba M."/>
            <person name="Methe B."/>
            <person name="Sutton G.G."/>
            <person name="Strausberg R.L."/>
            <person name="Nelson K.E."/>
        </authorList>
    </citation>
    <scope>NUCLEOTIDE SEQUENCE [LARGE SCALE GENOMIC DNA]</scope>
    <source>
        <strain evidence="1 2">RM3268</strain>
    </source>
</reference>
<keyword evidence="2" id="KW-1185">Reference proteome</keyword>
<evidence type="ECO:0000313" key="1">
    <source>
        <dbReference type="EMBL" id="EEV17476.1"/>
    </source>
</evidence>
<proteinExistence type="predicted"/>
<dbReference type="AlphaFoldDB" id="C8PI86"/>